<dbReference type="SUPFAM" id="SSF81442">
    <property type="entry name" value="Cytochrome c oxidase subunit I-like"/>
    <property type="match status" value="1"/>
</dbReference>
<sequence length="404" mass="42475">MTGASRSRWSRRFIIASAVFFVCWRLGATVGITHRVEVILALFGFVSHVVFGMAYLLVPSYFGTTLSTDTIPPVHFVAATLGTVLLAFSAGSVGPTFVETLGALVWGSGVAAFVAALLWSVRNEVRRGETGTSSHRESYEWVDQYANRYLIIPFAYLAVGSYELLARTTILPGLTDGYFPRITHLIAAGFAVLLVFTLGVRLSPRFLGVPVSKKLAAVVLPAGAVGPVFVAAGLGGGPLFVAGAVSEAIAFVGFAALYLSVFFRSDRRRVGTESVLAGVIAGVVGVAIGLTMALWSVLEIPALPPGTLAAHRQLNLLGFLGLVIVGFTFLFYPPSAGRFRGASERTAQLIIAALLAGLVLSVLGRIAGMSLVSALGNVVALLGSLGYGYLLVSLLIEIGARRTP</sequence>
<keyword evidence="1" id="KW-0812">Transmembrane</keyword>
<reference evidence="2 3" key="1">
    <citation type="journal article" date="2014" name="PLoS Genet.">
        <title>Phylogenetically driven sequencing of extremely halophilic archaea reveals strategies for static and dynamic osmo-response.</title>
        <authorList>
            <person name="Becker E.A."/>
            <person name="Seitzer P.M."/>
            <person name="Tritt A."/>
            <person name="Larsen D."/>
            <person name="Krusor M."/>
            <person name="Yao A.I."/>
            <person name="Wu D."/>
            <person name="Madern D."/>
            <person name="Eisen J.A."/>
            <person name="Darling A.E."/>
            <person name="Facciotti M.T."/>
        </authorList>
    </citation>
    <scope>NUCLEOTIDE SEQUENCE [LARGE SCALE GENOMIC DNA]</scope>
    <source>
        <strain evidence="2 3">ATCC 35960</strain>
    </source>
</reference>
<keyword evidence="3" id="KW-1185">Reference proteome</keyword>
<feature type="transmembrane region" description="Helical" evidence="1">
    <location>
        <begin position="240"/>
        <end position="263"/>
    </location>
</feature>
<gene>
    <name evidence="2" type="ORF">C438_02872</name>
</gene>
<feature type="transmembrane region" description="Helical" evidence="1">
    <location>
        <begin position="38"/>
        <end position="58"/>
    </location>
</feature>
<accession>M0JG10</accession>
<organism evidence="2 3">
    <name type="scientific">Haloferax denitrificans ATCC 35960</name>
    <dbReference type="NCBI Taxonomy" id="662478"/>
    <lineage>
        <taxon>Archaea</taxon>
        <taxon>Methanobacteriati</taxon>
        <taxon>Methanobacteriota</taxon>
        <taxon>Stenosarchaea group</taxon>
        <taxon>Halobacteria</taxon>
        <taxon>Halobacteriales</taxon>
        <taxon>Haloferacaceae</taxon>
        <taxon>Haloferax</taxon>
    </lineage>
</organism>
<feature type="transmembrane region" description="Helical" evidence="1">
    <location>
        <begin position="374"/>
        <end position="396"/>
    </location>
</feature>
<proteinExistence type="predicted"/>
<feature type="transmembrane region" description="Helical" evidence="1">
    <location>
        <begin position="316"/>
        <end position="334"/>
    </location>
</feature>
<dbReference type="AlphaFoldDB" id="M0JG10"/>
<feature type="transmembrane region" description="Helical" evidence="1">
    <location>
        <begin position="275"/>
        <end position="296"/>
    </location>
</feature>
<evidence type="ECO:0000313" key="3">
    <source>
        <dbReference type="Proteomes" id="UP000011553"/>
    </source>
</evidence>
<feature type="transmembrane region" description="Helical" evidence="1">
    <location>
        <begin position="70"/>
        <end position="91"/>
    </location>
</feature>
<protein>
    <submittedName>
        <fullName evidence="2">Uncharacterized protein</fullName>
    </submittedName>
</protein>
<dbReference type="EMBL" id="AOLP01000002">
    <property type="protein sequence ID" value="EMA08027.1"/>
    <property type="molecule type" value="Genomic_DNA"/>
</dbReference>
<evidence type="ECO:0000256" key="1">
    <source>
        <dbReference type="SAM" id="Phobius"/>
    </source>
</evidence>
<feature type="transmembrane region" description="Helical" evidence="1">
    <location>
        <begin position="346"/>
        <end position="368"/>
    </location>
</feature>
<dbReference type="Proteomes" id="UP000011553">
    <property type="component" value="Unassembled WGS sequence"/>
</dbReference>
<feature type="transmembrane region" description="Helical" evidence="1">
    <location>
        <begin position="12"/>
        <end position="32"/>
    </location>
</feature>
<dbReference type="Gene3D" id="1.20.210.10">
    <property type="entry name" value="Cytochrome c oxidase-like, subunit I domain"/>
    <property type="match status" value="1"/>
</dbReference>
<feature type="transmembrane region" description="Helical" evidence="1">
    <location>
        <begin position="145"/>
        <end position="162"/>
    </location>
</feature>
<keyword evidence="1" id="KW-1133">Transmembrane helix</keyword>
<feature type="transmembrane region" description="Helical" evidence="1">
    <location>
        <begin position="215"/>
        <end position="234"/>
    </location>
</feature>
<name>M0JG10_9EURY</name>
<dbReference type="InterPro" id="IPR036927">
    <property type="entry name" value="Cyt_c_oxase-like_su1_sf"/>
</dbReference>
<feature type="transmembrane region" description="Helical" evidence="1">
    <location>
        <begin position="103"/>
        <end position="121"/>
    </location>
</feature>
<keyword evidence="1" id="KW-0472">Membrane</keyword>
<feature type="transmembrane region" description="Helical" evidence="1">
    <location>
        <begin position="182"/>
        <end position="203"/>
    </location>
</feature>
<evidence type="ECO:0000313" key="2">
    <source>
        <dbReference type="EMBL" id="EMA08027.1"/>
    </source>
</evidence>
<dbReference type="RefSeq" id="WP_004967724.1">
    <property type="nucleotide sequence ID" value="NZ_AOLP01000002.1"/>
</dbReference>
<comment type="caution">
    <text evidence="2">The sequence shown here is derived from an EMBL/GenBank/DDBJ whole genome shotgun (WGS) entry which is preliminary data.</text>
</comment>